<evidence type="ECO:0000259" key="2">
    <source>
        <dbReference type="Pfam" id="PF13240"/>
    </source>
</evidence>
<dbReference type="RefSeq" id="WP_141703163.1">
    <property type="nucleotide sequence ID" value="NZ_MCGH01000002.1"/>
</dbReference>
<organism evidence="3 4">
    <name type="scientific">Eisenbergiella tayi</name>
    <dbReference type="NCBI Taxonomy" id="1432052"/>
    <lineage>
        <taxon>Bacteria</taxon>
        <taxon>Bacillati</taxon>
        <taxon>Bacillota</taxon>
        <taxon>Clostridia</taxon>
        <taxon>Lachnospirales</taxon>
        <taxon>Lachnospiraceae</taxon>
        <taxon>Eisenbergiella</taxon>
    </lineage>
</organism>
<dbReference type="Gene3D" id="1.10.287.1490">
    <property type="match status" value="1"/>
</dbReference>
<evidence type="ECO:0000256" key="1">
    <source>
        <dbReference type="SAM" id="Coils"/>
    </source>
</evidence>
<dbReference type="Pfam" id="PF13240">
    <property type="entry name" value="Zn_Ribbon_1"/>
    <property type="match status" value="1"/>
</dbReference>
<gene>
    <name evidence="3" type="ORF">BEI61_01639</name>
</gene>
<feature type="coiled-coil region" evidence="1">
    <location>
        <begin position="311"/>
        <end position="425"/>
    </location>
</feature>
<protein>
    <recommendedName>
        <fullName evidence="2">Zinc-ribbon domain-containing protein</fullName>
    </recommendedName>
</protein>
<proteinExistence type="predicted"/>
<name>A0A1E3AAF7_9FIRM</name>
<reference evidence="3 4" key="1">
    <citation type="submission" date="2016-07" db="EMBL/GenBank/DDBJ databases">
        <title>Characterization of isolates of Eisenbergiella tayi derived from blood cultures, using whole genome sequencing.</title>
        <authorList>
            <person name="Burdz T."/>
            <person name="Wiebe D."/>
            <person name="Huynh C."/>
            <person name="Bernard K."/>
        </authorList>
    </citation>
    <scope>NUCLEOTIDE SEQUENCE [LARGE SCALE GENOMIC DNA]</scope>
    <source>
        <strain evidence="3 4">NML 110608</strain>
    </source>
</reference>
<evidence type="ECO:0000313" key="4">
    <source>
        <dbReference type="Proteomes" id="UP000094067"/>
    </source>
</evidence>
<evidence type="ECO:0000313" key="3">
    <source>
        <dbReference type="EMBL" id="ODM05750.1"/>
    </source>
</evidence>
<dbReference type="Proteomes" id="UP000094067">
    <property type="component" value="Unassembled WGS sequence"/>
</dbReference>
<dbReference type="EMBL" id="MCGH01000002">
    <property type="protein sequence ID" value="ODM05750.1"/>
    <property type="molecule type" value="Genomic_DNA"/>
</dbReference>
<dbReference type="InterPro" id="IPR026870">
    <property type="entry name" value="Zinc_ribbon_dom"/>
</dbReference>
<feature type="domain" description="Zinc-ribbon" evidence="2">
    <location>
        <begin position="3"/>
        <end position="24"/>
    </location>
</feature>
<accession>A0A1E3AAF7</accession>
<comment type="caution">
    <text evidence="3">The sequence shown here is derived from an EMBL/GenBank/DDBJ whole genome shotgun (WGS) entry which is preliminary data.</text>
</comment>
<sequence>MKYCANCGNPMEDDMLFCQKCGTKFQDIVITKGANLDKLEKMKKYNLVLDSSTFTWEYLREDGKRAADICLKQDKLCVELCELVKDILANTDEEEKDLVEREVYTYILKMGYRMCREGEKLFANYSGYKELFDMGNQLVKAGKLNAGTFLGQMSQQDMPYKSTAGLQGLQASRIKGVLDEDVIFNNMEYRELTKELAIAFNDMWEKCGRRYHDFYLSPSIDFINTNRENYEVIIAGLPQAVIDSLDENIWNTIVDAADKNNKGSHFREEFINNRTKKREERLRKEQEAEDRKYWESHSREYEMMQERQTEINKLKQLISDKNNVIDEIMNQRRPYFEKKKEIDNSILEKGNQIKKLEKKIFGKAKAEESIQVLNGEIYLLEKESGDINNAIKQSDEPLSVKRGEISEMKEKISILEQEITELRNM</sequence>
<keyword evidence="1" id="KW-0175">Coiled coil</keyword>
<dbReference type="AlphaFoldDB" id="A0A1E3AAF7"/>